<evidence type="ECO:0000256" key="4">
    <source>
        <dbReference type="ARBA" id="ARBA00022777"/>
    </source>
</evidence>
<dbReference type="GO" id="GO:0005615">
    <property type="term" value="C:extracellular space"/>
    <property type="evidence" value="ECO:0007669"/>
    <property type="project" value="TreeGrafter"/>
</dbReference>
<dbReference type="InterPro" id="IPR036802">
    <property type="entry name" value="ATP-guanido_PTrfase_N_sf"/>
</dbReference>
<evidence type="ECO:0000313" key="11">
    <source>
        <dbReference type="Proteomes" id="UP000664859"/>
    </source>
</evidence>
<dbReference type="AlphaFoldDB" id="A0A836CE55"/>
<dbReference type="InterPro" id="IPR022413">
    <property type="entry name" value="ATP-guanido_PTrfase_N"/>
</dbReference>
<feature type="domain" description="Phosphagen kinase N-terminal" evidence="8">
    <location>
        <begin position="16"/>
        <end position="101"/>
    </location>
</feature>
<evidence type="ECO:0000256" key="7">
    <source>
        <dbReference type="PROSITE-ProRule" id="PRU00843"/>
    </source>
</evidence>
<dbReference type="Pfam" id="PF00217">
    <property type="entry name" value="ATP-gua_Ptrans"/>
    <property type="match status" value="1"/>
</dbReference>
<organism evidence="10 11">
    <name type="scientific">Tribonema minus</name>
    <dbReference type="NCBI Taxonomy" id="303371"/>
    <lineage>
        <taxon>Eukaryota</taxon>
        <taxon>Sar</taxon>
        <taxon>Stramenopiles</taxon>
        <taxon>Ochrophyta</taxon>
        <taxon>PX clade</taxon>
        <taxon>Xanthophyceae</taxon>
        <taxon>Tribonematales</taxon>
        <taxon>Tribonemataceae</taxon>
        <taxon>Tribonema</taxon>
    </lineage>
</organism>
<feature type="binding site" evidence="7">
    <location>
        <begin position="355"/>
        <end position="359"/>
    </location>
    <ligand>
        <name>ATP</name>
        <dbReference type="ChEBI" id="CHEBI:30616"/>
    </ligand>
</feature>
<protein>
    <submittedName>
        <fullName evidence="10">Uncharacterized protein</fullName>
    </submittedName>
</protein>
<dbReference type="Gene3D" id="1.10.135.10">
    <property type="entry name" value="ATP:guanido phosphotransferase, N-terminal domain"/>
    <property type="match status" value="1"/>
</dbReference>
<dbReference type="EMBL" id="JAFCMP010000290">
    <property type="protein sequence ID" value="KAG5181823.1"/>
    <property type="molecule type" value="Genomic_DNA"/>
</dbReference>
<dbReference type="InterPro" id="IPR000749">
    <property type="entry name" value="ATP-guanido_PTrfase"/>
</dbReference>
<dbReference type="PANTHER" id="PTHR11547:SF38">
    <property type="entry name" value="ARGININE KINASE 1-RELATED"/>
    <property type="match status" value="1"/>
</dbReference>
<gene>
    <name evidence="10" type="ORF">JKP88DRAFT_263476</name>
</gene>
<evidence type="ECO:0000256" key="2">
    <source>
        <dbReference type="ARBA" id="ARBA00022679"/>
    </source>
</evidence>
<dbReference type="PROSITE" id="PS51510">
    <property type="entry name" value="PHOSPHAGEN_KINASE_C"/>
    <property type="match status" value="1"/>
</dbReference>
<accession>A0A836CE55</accession>
<keyword evidence="11" id="KW-1185">Reference proteome</keyword>
<feature type="binding site" evidence="7">
    <location>
        <begin position="380"/>
        <end position="385"/>
    </location>
    <ligand>
        <name>ATP</name>
        <dbReference type="ChEBI" id="CHEBI:30616"/>
    </ligand>
</feature>
<dbReference type="Gene3D" id="3.30.590.10">
    <property type="entry name" value="Glutamine synthetase/guanido kinase, catalytic domain"/>
    <property type="match status" value="1"/>
</dbReference>
<dbReference type="SUPFAM" id="SSF48034">
    <property type="entry name" value="Guanido kinase N-terminal domain"/>
    <property type="match status" value="1"/>
</dbReference>
<comment type="similarity">
    <text evidence="1 6">Belongs to the ATP:guanido phosphotransferase family.</text>
</comment>
<feature type="binding site" evidence="7">
    <location>
        <position position="296"/>
    </location>
    <ligand>
        <name>ATP</name>
        <dbReference type="ChEBI" id="CHEBI:30616"/>
    </ligand>
</feature>
<comment type="caution">
    <text evidence="10">The sequence shown here is derived from an EMBL/GenBank/DDBJ whole genome shotgun (WGS) entry which is preliminary data.</text>
</comment>
<keyword evidence="4 7" id="KW-0418">Kinase</keyword>
<evidence type="ECO:0000256" key="1">
    <source>
        <dbReference type="ARBA" id="ARBA00006798"/>
    </source>
</evidence>
<dbReference type="InterPro" id="IPR022414">
    <property type="entry name" value="ATP-guanido_PTrfase_cat"/>
</dbReference>
<dbReference type="GO" id="GO:0005524">
    <property type="term" value="F:ATP binding"/>
    <property type="evidence" value="ECO:0007669"/>
    <property type="project" value="UniProtKB-UniRule"/>
</dbReference>
<evidence type="ECO:0000256" key="6">
    <source>
        <dbReference type="PROSITE-ProRule" id="PRU00842"/>
    </source>
</evidence>
<evidence type="ECO:0000313" key="10">
    <source>
        <dbReference type="EMBL" id="KAG5181823.1"/>
    </source>
</evidence>
<evidence type="ECO:0000259" key="9">
    <source>
        <dbReference type="PROSITE" id="PS51510"/>
    </source>
</evidence>
<dbReference type="Pfam" id="PF02807">
    <property type="entry name" value="ATP-gua_PtransN"/>
    <property type="match status" value="1"/>
</dbReference>
<name>A0A836CE55_9STRA</name>
<reference evidence="10" key="1">
    <citation type="submission" date="2021-02" db="EMBL/GenBank/DDBJ databases">
        <title>First Annotated Genome of the Yellow-green Alga Tribonema minus.</title>
        <authorList>
            <person name="Mahan K.M."/>
        </authorList>
    </citation>
    <scope>NUCLEOTIDE SEQUENCE</scope>
    <source>
        <strain evidence="10">UTEX B ZZ1240</strain>
    </source>
</reference>
<proteinExistence type="inferred from homology"/>
<dbReference type="OrthoDB" id="430219at2759"/>
<dbReference type="Proteomes" id="UP000664859">
    <property type="component" value="Unassembled WGS sequence"/>
</dbReference>
<evidence type="ECO:0000259" key="8">
    <source>
        <dbReference type="PROSITE" id="PS51509"/>
    </source>
</evidence>
<sequence length="442" mass="46949">MASADSLDSNNIRAMIPRTLSPDVPSGIDTQARLKTATAATAKDLFTQHSALSTALGCTLSDCIVGGVVCPTHPVGLWAADAECYALFSSVFLPIVQALHPRCGDVLQGWQHPIDGAWQRLLLDDPDPWYAHITSVRVSAARNVAGVRLAPAMMLGDRQKLLSAVADACGQRLGGLPGGPHALGDLLGTDMHGSQQEYSAVSPQYTDGLFNEMGERLRQHGLLPPPAGKQLYMSAVQQLCPQSLCHSKQFHLAHMACRDPYKAAAHVADNWPVGRGVWTSDDHRLAVWINAEDHIRVIATEEVPAAAGDAADAATTAYARLGLALAQIAKVVPFEVSPHLGYVTTSPALLGTALRVSVAVQGIVLGAPHAREVCDALWMDADDLGQGEFLVSNQLTLGISEVDTVREVLDCVAELIKLERRLAKAHNATADSTSETHSDSGA</sequence>
<dbReference type="InterPro" id="IPR014746">
    <property type="entry name" value="Gln_synth/guanido_kin_cat_dom"/>
</dbReference>
<evidence type="ECO:0000256" key="3">
    <source>
        <dbReference type="ARBA" id="ARBA00022741"/>
    </source>
</evidence>
<dbReference type="GO" id="GO:0046314">
    <property type="term" value="P:phosphocreatine biosynthetic process"/>
    <property type="evidence" value="ECO:0007669"/>
    <property type="project" value="InterPro"/>
</dbReference>
<keyword evidence="3 7" id="KW-0547">Nucleotide-binding</keyword>
<keyword evidence="5 7" id="KW-0067">ATP-binding</keyword>
<feature type="domain" description="Phosphagen kinase C-terminal" evidence="9">
    <location>
        <begin position="132"/>
        <end position="422"/>
    </location>
</feature>
<feature type="binding site" evidence="7">
    <location>
        <begin position="135"/>
        <end position="139"/>
    </location>
    <ligand>
        <name>ATP</name>
        <dbReference type="ChEBI" id="CHEBI:30616"/>
    </ligand>
</feature>
<dbReference type="PROSITE" id="PS51509">
    <property type="entry name" value="PHOSPHAGEN_KINASE_N"/>
    <property type="match status" value="1"/>
</dbReference>
<keyword evidence="2 7" id="KW-0808">Transferase</keyword>
<dbReference type="SUPFAM" id="SSF55931">
    <property type="entry name" value="Glutamine synthetase/guanido kinase"/>
    <property type="match status" value="1"/>
</dbReference>
<comment type="caution">
    <text evidence="7">Lacks conserved residue(s) required for the propagation of feature annotation.</text>
</comment>
<dbReference type="PANTHER" id="PTHR11547">
    <property type="entry name" value="ARGININE OR CREATINE KINASE"/>
    <property type="match status" value="1"/>
</dbReference>
<dbReference type="GO" id="GO:0004111">
    <property type="term" value="F:creatine kinase activity"/>
    <property type="evidence" value="ECO:0007669"/>
    <property type="project" value="InterPro"/>
</dbReference>
<evidence type="ECO:0000256" key="5">
    <source>
        <dbReference type="ARBA" id="ARBA00022840"/>
    </source>
</evidence>